<name>A0A835KA29_9POAL</name>
<dbReference type="AlphaFoldDB" id="A0A835KA29"/>
<protein>
    <submittedName>
        <fullName evidence="2">Uncharacterized protein</fullName>
    </submittedName>
</protein>
<reference evidence="2" key="1">
    <citation type="submission" date="2020-07" db="EMBL/GenBank/DDBJ databases">
        <title>Genome sequence and genetic diversity analysis of an under-domesticated orphan crop, white fonio (Digitaria exilis).</title>
        <authorList>
            <person name="Bennetzen J.L."/>
            <person name="Chen S."/>
            <person name="Ma X."/>
            <person name="Wang X."/>
            <person name="Yssel A.E.J."/>
            <person name="Chaluvadi S.R."/>
            <person name="Johnson M."/>
            <person name="Gangashetty P."/>
            <person name="Hamidou F."/>
            <person name="Sanogo M.D."/>
            <person name="Zwaenepoel A."/>
            <person name="Wallace J."/>
            <person name="Van De Peer Y."/>
            <person name="Van Deynze A."/>
        </authorList>
    </citation>
    <scope>NUCLEOTIDE SEQUENCE</scope>
    <source>
        <tissue evidence="2">Leaves</tissue>
    </source>
</reference>
<evidence type="ECO:0000256" key="1">
    <source>
        <dbReference type="SAM" id="MobiDB-lite"/>
    </source>
</evidence>
<dbReference type="PANTHER" id="PTHR33075:SF7">
    <property type="entry name" value="OS02G0303350 PROTEIN"/>
    <property type="match status" value="1"/>
</dbReference>
<proteinExistence type="predicted"/>
<keyword evidence="3" id="KW-1185">Reference proteome</keyword>
<dbReference type="PANTHER" id="PTHR33075">
    <property type="entry name" value="OS02G0499800 PROTEIN"/>
    <property type="match status" value="1"/>
</dbReference>
<accession>A0A835KA29</accession>
<organism evidence="2 3">
    <name type="scientific">Digitaria exilis</name>
    <dbReference type="NCBI Taxonomy" id="1010633"/>
    <lineage>
        <taxon>Eukaryota</taxon>
        <taxon>Viridiplantae</taxon>
        <taxon>Streptophyta</taxon>
        <taxon>Embryophyta</taxon>
        <taxon>Tracheophyta</taxon>
        <taxon>Spermatophyta</taxon>
        <taxon>Magnoliopsida</taxon>
        <taxon>Liliopsida</taxon>
        <taxon>Poales</taxon>
        <taxon>Poaceae</taxon>
        <taxon>PACMAD clade</taxon>
        <taxon>Panicoideae</taxon>
        <taxon>Panicodae</taxon>
        <taxon>Paniceae</taxon>
        <taxon>Anthephorinae</taxon>
        <taxon>Digitaria</taxon>
    </lineage>
</organism>
<evidence type="ECO:0000313" key="3">
    <source>
        <dbReference type="Proteomes" id="UP000636709"/>
    </source>
</evidence>
<comment type="caution">
    <text evidence="2">The sequence shown here is derived from an EMBL/GenBank/DDBJ whole genome shotgun (WGS) entry which is preliminary data.</text>
</comment>
<evidence type="ECO:0000313" key="2">
    <source>
        <dbReference type="EMBL" id="KAF8724358.1"/>
    </source>
</evidence>
<feature type="compositionally biased region" description="Polar residues" evidence="1">
    <location>
        <begin position="301"/>
        <end position="321"/>
    </location>
</feature>
<dbReference type="Proteomes" id="UP000636709">
    <property type="component" value="Unassembled WGS sequence"/>
</dbReference>
<feature type="compositionally biased region" description="Basic residues" evidence="1">
    <location>
        <begin position="332"/>
        <end position="352"/>
    </location>
</feature>
<feature type="compositionally biased region" description="Basic and acidic residues" evidence="1">
    <location>
        <begin position="353"/>
        <end position="365"/>
    </location>
</feature>
<sequence>MVTSSLDPSHGLQFAAKVRSLLGTPVVTLTPDDAETFSRSRFRLTKQSVGEVLHSLLGGSADPFAVVEVNINQQNLEDDAQVRDGNGIDLHPLQPLFDLNQPVEVEVFIPMDNGVPLQIMLDEINEDDLGDGPNEQGLGQQDALNEMAEQDELNHMQLGFVHVETPVVDPVLESIATGSFIGGALPADFYRFWSKHFSLGDSQQFTKIALEWAAFFTAALLNPARFEWAKRCLTSPAWEYFTHASAEDFSFVLPSKCPSKTSPSCLAGNGEDTSAMVEAMVDATLDKDENEETELILEEQVNGNDIGSCETPQNVSPSTGPWSKALLTKQALNKKKKPSAPRGKKVPAKKKSKEYVDNEEHQEKNAKKKARK</sequence>
<feature type="region of interest" description="Disordered" evidence="1">
    <location>
        <begin position="300"/>
        <end position="372"/>
    </location>
</feature>
<gene>
    <name evidence="2" type="ORF">HU200_021390</name>
</gene>
<dbReference type="EMBL" id="JACEFO010001663">
    <property type="protein sequence ID" value="KAF8724358.1"/>
    <property type="molecule type" value="Genomic_DNA"/>
</dbReference>